<name>A0A1R3JTT7_9ROSI</name>
<organism evidence="1 2">
    <name type="scientific">Corchorus olitorius</name>
    <dbReference type="NCBI Taxonomy" id="93759"/>
    <lineage>
        <taxon>Eukaryota</taxon>
        <taxon>Viridiplantae</taxon>
        <taxon>Streptophyta</taxon>
        <taxon>Embryophyta</taxon>
        <taxon>Tracheophyta</taxon>
        <taxon>Spermatophyta</taxon>
        <taxon>Magnoliopsida</taxon>
        <taxon>eudicotyledons</taxon>
        <taxon>Gunneridae</taxon>
        <taxon>Pentapetalae</taxon>
        <taxon>rosids</taxon>
        <taxon>malvids</taxon>
        <taxon>Malvales</taxon>
        <taxon>Malvaceae</taxon>
        <taxon>Grewioideae</taxon>
        <taxon>Apeibeae</taxon>
        <taxon>Corchorus</taxon>
    </lineage>
</organism>
<dbReference type="AlphaFoldDB" id="A0A1R3JTT7"/>
<sequence>MVTNRLGAVASSRKRWKPPPMGTLKINVDAFENGSWFGGLPPSVCNPDL</sequence>
<gene>
    <name evidence="1" type="ORF">COLO4_14035</name>
</gene>
<evidence type="ECO:0000313" key="2">
    <source>
        <dbReference type="Proteomes" id="UP000187203"/>
    </source>
</evidence>
<dbReference type="Proteomes" id="UP000187203">
    <property type="component" value="Unassembled WGS sequence"/>
</dbReference>
<comment type="caution">
    <text evidence="1">The sequence shown here is derived from an EMBL/GenBank/DDBJ whole genome shotgun (WGS) entry which is preliminary data.</text>
</comment>
<keyword evidence="2" id="KW-1185">Reference proteome</keyword>
<reference evidence="2" key="1">
    <citation type="submission" date="2013-09" db="EMBL/GenBank/DDBJ databases">
        <title>Corchorus olitorius genome sequencing.</title>
        <authorList>
            <person name="Alam M."/>
            <person name="Haque M.S."/>
            <person name="Islam M.S."/>
            <person name="Emdad E.M."/>
            <person name="Islam M.M."/>
            <person name="Ahmed B."/>
            <person name="Halim A."/>
            <person name="Hossen Q.M.M."/>
            <person name="Hossain M.Z."/>
            <person name="Ahmed R."/>
            <person name="Khan M.M."/>
            <person name="Islam R."/>
            <person name="Rashid M.M."/>
            <person name="Khan S.A."/>
            <person name="Rahman M.S."/>
            <person name="Alam M."/>
            <person name="Yahiya A.S."/>
            <person name="Khan M.S."/>
            <person name="Azam M.S."/>
            <person name="Haque T."/>
            <person name="Lashkar M.Z.H."/>
            <person name="Akhand A.I."/>
            <person name="Morshed G."/>
            <person name="Roy S."/>
            <person name="Uddin K.S."/>
            <person name="Rabeya T."/>
            <person name="Hossain A.S."/>
            <person name="Chowdhury A."/>
            <person name="Snigdha A.R."/>
            <person name="Mortoza M.S."/>
            <person name="Matin S.A."/>
            <person name="Hoque S.M.E."/>
            <person name="Islam M.K."/>
            <person name="Roy D.K."/>
            <person name="Haider R."/>
            <person name="Moosa M.M."/>
            <person name="Elias S.M."/>
            <person name="Hasan A.M."/>
            <person name="Jahan S."/>
            <person name="Shafiuddin M."/>
            <person name="Mahmood N."/>
            <person name="Shommy N.S."/>
        </authorList>
    </citation>
    <scope>NUCLEOTIDE SEQUENCE [LARGE SCALE GENOMIC DNA]</scope>
    <source>
        <strain evidence="2">cv. O-4</strain>
    </source>
</reference>
<evidence type="ECO:0000313" key="1">
    <source>
        <dbReference type="EMBL" id="OMO98265.1"/>
    </source>
</evidence>
<accession>A0A1R3JTT7</accession>
<protein>
    <submittedName>
        <fullName evidence="1">Uncharacterized protein</fullName>
    </submittedName>
</protein>
<dbReference type="EMBL" id="AWUE01015360">
    <property type="protein sequence ID" value="OMO98265.1"/>
    <property type="molecule type" value="Genomic_DNA"/>
</dbReference>
<proteinExistence type="predicted"/>